<reference evidence="2" key="1">
    <citation type="submission" date="2018-01" db="EMBL/GenBank/DDBJ databases">
        <authorList>
            <person name="Li J."/>
        </authorList>
    </citation>
    <scope>NUCLEOTIDE SEQUENCE [LARGE SCALE GENOMIC DNA]</scope>
    <source>
        <strain evidence="2">592</strain>
    </source>
</reference>
<dbReference type="InterPro" id="IPR000073">
    <property type="entry name" value="AB_hydrolase_1"/>
</dbReference>
<dbReference type="GO" id="GO:0016787">
    <property type="term" value="F:hydrolase activity"/>
    <property type="evidence" value="ECO:0007669"/>
    <property type="project" value="UniProtKB-KW"/>
</dbReference>
<gene>
    <name evidence="1" type="ORF">C3E78_09565</name>
</gene>
<keyword evidence="1" id="KW-0378">Hydrolase</keyword>
<dbReference type="InterPro" id="IPR029058">
    <property type="entry name" value="AB_hydrolase_fold"/>
</dbReference>
<protein>
    <submittedName>
        <fullName evidence="1">Alpha/beta hydrolase</fullName>
    </submittedName>
</protein>
<proteinExistence type="predicted"/>
<sequence>MSTPTYVFVPGAGGLASFWDLVRQRLDARDVPSVAVTLPGPDPSQGLPEYVDLVVDAAAPYREVVLVAQSLGGFSASWAADRIAPRELVLINAMIPRPGETAGEWWEATGSGPARAANDVREGRDPDAGLDADVYFFHDLPPETLTTLQPSPDETDTVFAAPWGPAGWPDVPTRVIAGADDRLFPLSFQRRVARERLGLEVETVAGGHLAALSRPDELAAAILRTM</sequence>
<dbReference type="PANTHER" id="PTHR37017:SF11">
    <property type="entry name" value="ESTERASE_LIPASE_THIOESTERASE DOMAIN-CONTAINING PROTEIN"/>
    <property type="match status" value="1"/>
</dbReference>
<evidence type="ECO:0000313" key="2">
    <source>
        <dbReference type="Proteomes" id="UP000244384"/>
    </source>
</evidence>
<keyword evidence="2" id="KW-1185">Reference proteome</keyword>
<dbReference type="EMBL" id="CP026952">
    <property type="protein sequence ID" value="AWB92429.1"/>
    <property type="molecule type" value="Genomic_DNA"/>
</dbReference>
<accession>A0A2S0WM47</accession>
<dbReference type="SUPFAM" id="SSF53474">
    <property type="entry name" value="alpha/beta-Hydrolases"/>
    <property type="match status" value="1"/>
</dbReference>
<dbReference type="OrthoDB" id="9773549at2"/>
<dbReference type="RefSeq" id="WP_108578074.1">
    <property type="nucleotide sequence ID" value="NZ_CP026952.1"/>
</dbReference>
<dbReference type="Proteomes" id="UP000244384">
    <property type="component" value="Chromosome"/>
</dbReference>
<organism evidence="1 2">
    <name type="scientific">Aeromicrobium chenweiae</name>
    <dbReference type="NCBI Taxonomy" id="2079793"/>
    <lineage>
        <taxon>Bacteria</taxon>
        <taxon>Bacillati</taxon>
        <taxon>Actinomycetota</taxon>
        <taxon>Actinomycetes</taxon>
        <taxon>Propionibacteriales</taxon>
        <taxon>Nocardioidaceae</taxon>
        <taxon>Aeromicrobium</taxon>
    </lineage>
</organism>
<name>A0A2S0WM47_9ACTN</name>
<dbReference type="PANTHER" id="PTHR37017">
    <property type="entry name" value="AB HYDROLASE-1 DOMAIN-CONTAINING PROTEIN-RELATED"/>
    <property type="match status" value="1"/>
</dbReference>
<dbReference type="Pfam" id="PF12697">
    <property type="entry name" value="Abhydrolase_6"/>
    <property type="match status" value="1"/>
</dbReference>
<dbReference type="Gene3D" id="3.40.50.1820">
    <property type="entry name" value="alpha/beta hydrolase"/>
    <property type="match status" value="1"/>
</dbReference>
<evidence type="ECO:0000313" key="1">
    <source>
        <dbReference type="EMBL" id="AWB92429.1"/>
    </source>
</evidence>
<dbReference type="InterPro" id="IPR052897">
    <property type="entry name" value="Sec-Metab_Biosynth_Hydrolase"/>
</dbReference>
<dbReference type="AlphaFoldDB" id="A0A2S0WM47"/>
<accession>A0A5F2EQJ9</accession>
<dbReference type="KEGG" id="aez:C3E78_09565"/>